<evidence type="ECO:0000313" key="3">
    <source>
        <dbReference type="Proteomes" id="UP000241818"/>
    </source>
</evidence>
<protein>
    <submittedName>
        <fullName evidence="2">Uncharacterized protein</fullName>
    </submittedName>
</protein>
<proteinExistence type="predicted"/>
<dbReference type="InParanoid" id="A0A2T3B5F5"/>
<dbReference type="GeneID" id="36572691"/>
<dbReference type="RefSeq" id="XP_024722149.1">
    <property type="nucleotide sequence ID" value="XM_024864610.1"/>
</dbReference>
<dbReference type="AlphaFoldDB" id="A0A2T3B5F5"/>
<keyword evidence="1" id="KW-0472">Membrane</keyword>
<accession>A0A2T3B5F5</accession>
<feature type="transmembrane region" description="Helical" evidence="1">
    <location>
        <begin position="118"/>
        <end position="136"/>
    </location>
</feature>
<organism evidence="2 3">
    <name type="scientific">Amorphotheca resinae ATCC 22711</name>
    <dbReference type="NCBI Taxonomy" id="857342"/>
    <lineage>
        <taxon>Eukaryota</taxon>
        <taxon>Fungi</taxon>
        <taxon>Dikarya</taxon>
        <taxon>Ascomycota</taxon>
        <taxon>Pezizomycotina</taxon>
        <taxon>Leotiomycetes</taxon>
        <taxon>Helotiales</taxon>
        <taxon>Amorphothecaceae</taxon>
        <taxon>Amorphotheca</taxon>
    </lineage>
</organism>
<evidence type="ECO:0000313" key="2">
    <source>
        <dbReference type="EMBL" id="PSS21994.1"/>
    </source>
</evidence>
<keyword evidence="1" id="KW-0812">Transmembrane</keyword>
<name>A0A2T3B5F5_AMORE</name>
<dbReference type="EMBL" id="KZ679009">
    <property type="protein sequence ID" value="PSS21994.1"/>
    <property type="molecule type" value="Genomic_DNA"/>
</dbReference>
<sequence>MFKSIHTPIPLSPLPKIQSPCYYYNLHASALRLLPISFLPSFLPLYLLLSSSSASSPPPPARINANTTHVSSQCRGAKKCQLFSLLFGSGSRVYWGEEAGLGGKAHVCQGDGRGSWRIYIYTYLYMYGIFSFFLLIRQSSSLMVHGIICERSKSKLDSFSIQYKFVCVYVTRIKAPAPLSV</sequence>
<keyword evidence="3" id="KW-1185">Reference proteome</keyword>
<keyword evidence="1" id="KW-1133">Transmembrane helix</keyword>
<reference evidence="2 3" key="1">
    <citation type="journal article" date="2018" name="New Phytol.">
        <title>Comparative genomics and transcriptomics depict ericoid mycorrhizal fungi as versatile saprotrophs and plant mutualists.</title>
        <authorList>
            <person name="Martino E."/>
            <person name="Morin E."/>
            <person name="Grelet G.A."/>
            <person name="Kuo A."/>
            <person name="Kohler A."/>
            <person name="Daghino S."/>
            <person name="Barry K.W."/>
            <person name="Cichocki N."/>
            <person name="Clum A."/>
            <person name="Dockter R.B."/>
            <person name="Hainaut M."/>
            <person name="Kuo R.C."/>
            <person name="LaButti K."/>
            <person name="Lindahl B.D."/>
            <person name="Lindquist E.A."/>
            <person name="Lipzen A."/>
            <person name="Khouja H.R."/>
            <person name="Magnuson J."/>
            <person name="Murat C."/>
            <person name="Ohm R.A."/>
            <person name="Singer S.W."/>
            <person name="Spatafora J.W."/>
            <person name="Wang M."/>
            <person name="Veneault-Fourrey C."/>
            <person name="Henrissat B."/>
            <person name="Grigoriev I.V."/>
            <person name="Martin F.M."/>
            <person name="Perotto S."/>
        </authorList>
    </citation>
    <scope>NUCLEOTIDE SEQUENCE [LARGE SCALE GENOMIC DNA]</scope>
    <source>
        <strain evidence="2 3">ATCC 22711</strain>
    </source>
</reference>
<gene>
    <name evidence="2" type="ORF">M430DRAFT_219715</name>
</gene>
<dbReference type="Proteomes" id="UP000241818">
    <property type="component" value="Unassembled WGS sequence"/>
</dbReference>
<evidence type="ECO:0000256" key="1">
    <source>
        <dbReference type="SAM" id="Phobius"/>
    </source>
</evidence>